<evidence type="ECO:0000313" key="3">
    <source>
        <dbReference type="EMBL" id="VFU52397.1"/>
    </source>
</evidence>
<feature type="domain" description="Pectinesterase inhibitor" evidence="2">
    <location>
        <begin position="25"/>
        <end position="161"/>
    </location>
</feature>
<name>A0A6N2MFI2_SALVM</name>
<dbReference type="SMART" id="SM00856">
    <property type="entry name" value="PMEI"/>
    <property type="match status" value="1"/>
</dbReference>
<dbReference type="InterPro" id="IPR035513">
    <property type="entry name" value="Invertase/methylesterase_inhib"/>
</dbReference>
<feature type="chain" id="PRO_5026751468" description="Pectinesterase inhibitor domain-containing protein" evidence="1">
    <location>
        <begin position="20"/>
        <end position="172"/>
    </location>
</feature>
<reference evidence="3" key="1">
    <citation type="submission" date="2019-03" db="EMBL/GenBank/DDBJ databases">
        <authorList>
            <person name="Mank J."/>
            <person name="Almeida P."/>
        </authorList>
    </citation>
    <scope>NUCLEOTIDE SEQUENCE</scope>
    <source>
        <strain evidence="3">78183</strain>
    </source>
</reference>
<dbReference type="GO" id="GO:0004857">
    <property type="term" value="F:enzyme inhibitor activity"/>
    <property type="evidence" value="ECO:0007669"/>
    <property type="project" value="InterPro"/>
</dbReference>
<dbReference type="SUPFAM" id="SSF101148">
    <property type="entry name" value="Plant invertase/pectin methylesterase inhibitor"/>
    <property type="match status" value="1"/>
</dbReference>
<evidence type="ECO:0000259" key="2">
    <source>
        <dbReference type="SMART" id="SM00856"/>
    </source>
</evidence>
<dbReference type="EMBL" id="CAADRP010001795">
    <property type="protein sequence ID" value="VFU52397.1"/>
    <property type="molecule type" value="Genomic_DNA"/>
</dbReference>
<dbReference type="Gene3D" id="1.20.140.40">
    <property type="entry name" value="Invertase/pectin methylesterase inhibitor family protein"/>
    <property type="match status" value="1"/>
</dbReference>
<dbReference type="Pfam" id="PF04043">
    <property type="entry name" value="PMEI"/>
    <property type="match status" value="1"/>
</dbReference>
<dbReference type="NCBIfam" id="TIGR01614">
    <property type="entry name" value="PME_inhib"/>
    <property type="match status" value="1"/>
</dbReference>
<protein>
    <recommendedName>
        <fullName evidence="2">Pectinesterase inhibitor domain-containing protein</fullName>
    </recommendedName>
</protein>
<feature type="signal peptide" evidence="1">
    <location>
        <begin position="1"/>
        <end position="19"/>
    </location>
</feature>
<gene>
    <name evidence="3" type="ORF">SVIM_LOCUS358910</name>
</gene>
<evidence type="ECO:0000256" key="1">
    <source>
        <dbReference type="SAM" id="SignalP"/>
    </source>
</evidence>
<dbReference type="AlphaFoldDB" id="A0A6N2MFI2"/>
<keyword evidence="1" id="KW-0732">Signal</keyword>
<sequence length="172" mass="19004">MDSCRLLALTLFLFTLSYQFLVIKSDEALIQNLCHKTPEPVLCADCLHLDPGSKDADGRGVALITVRCAESDAEQVYNFTFNLWQKTPKSDVALYNTLDTCSIQFLVAHDSFRGATLTSQVSPYLNRCLELFKKQPQLPLPNTILIGTEAVNQGIAVSLGILKNIPDKLTLS</sequence>
<organism evidence="3">
    <name type="scientific">Salix viminalis</name>
    <name type="common">Common osier</name>
    <name type="synonym">Basket willow</name>
    <dbReference type="NCBI Taxonomy" id="40686"/>
    <lineage>
        <taxon>Eukaryota</taxon>
        <taxon>Viridiplantae</taxon>
        <taxon>Streptophyta</taxon>
        <taxon>Embryophyta</taxon>
        <taxon>Tracheophyta</taxon>
        <taxon>Spermatophyta</taxon>
        <taxon>Magnoliopsida</taxon>
        <taxon>eudicotyledons</taxon>
        <taxon>Gunneridae</taxon>
        <taxon>Pentapetalae</taxon>
        <taxon>rosids</taxon>
        <taxon>fabids</taxon>
        <taxon>Malpighiales</taxon>
        <taxon>Salicaceae</taxon>
        <taxon>Saliceae</taxon>
        <taxon>Salix</taxon>
    </lineage>
</organism>
<dbReference type="InterPro" id="IPR006501">
    <property type="entry name" value="Pectinesterase_inhib_dom"/>
</dbReference>
<accession>A0A6N2MFI2</accession>
<proteinExistence type="predicted"/>